<comment type="caution">
    <text evidence="2">The sequence shown here is derived from an EMBL/GenBank/DDBJ whole genome shotgun (WGS) entry which is preliminary data.</text>
</comment>
<accession>A0A840NKI7</accession>
<keyword evidence="3" id="KW-1185">Reference proteome</keyword>
<evidence type="ECO:0000313" key="3">
    <source>
        <dbReference type="Proteomes" id="UP000580474"/>
    </source>
</evidence>
<dbReference type="Proteomes" id="UP000580474">
    <property type="component" value="Unassembled WGS sequence"/>
</dbReference>
<reference evidence="2 3" key="1">
    <citation type="submission" date="2020-08" db="EMBL/GenBank/DDBJ databases">
        <title>Sequencing the genomes of 1000 actinobacteria strains.</title>
        <authorList>
            <person name="Klenk H.-P."/>
        </authorList>
    </citation>
    <scope>NUCLEOTIDE SEQUENCE [LARGE SCALE GENOMIC DNA]</scope>
    <source>
        <strain evidence="2 3">DSM 45582</strain>
    </source>
</reference>
<feature type="transmembrane region" description="Helical" evidence="1">
    <location>
        <begin position="116"/>
        <end position="135"/>
    </location>
</feature>
<feature type="transmembrane region" description="Helical" evidence="1">
    <location>
        <begin position="56"/>
        <end position="75"/>
    </location>
</feature>
<dbReference type="EMBL" id="JACHIV010000001">
    <property type="protein sequence ID" value="MBB5071581.1"/>
    <property type="molecule type" value="Genomic_DNA"/>
</dbReference>
<dbReference type="RefSeq" id="WP_184482035.1">
    <property type="nucleotide sequence ID" value="NZ_JACHIV010000001.1"/>
</dbReference>
<evidence type="ECO:0008006" key="4">
    <source>
        <dbReference type="Google" id="ProtNLM"/>
    </source>
</evidence>
<name>A0A840NKI7_9PSEU</name>
<organism evidence="2 3">
    <name type="scientific">Saccharopolyspora gloriosae</name>
    <dbReference type="NCBI Taxonomy" id="455344"/>
    <lineage>
        <taxon>Bacteria</taxon>
        <taxon>Bacillati</taxon>
        <taxon>Actinomycetota</taxon>
        <taxon>Actinomycetes</taxon>
        <taxon>Pseudonocardiales</taxon>
        <taxon>Pseudonocardiaceae</taxon>
        <taxon>Saccharopolyspora</taxon>
    </lineage>
</organism>
<keyword evidence="1" id="KW-0812">Transmembrane</keyword>
<proteinExistence type="predicted"/>
<evidence type="ECO:0000313" key="2">
    <source>
        <dbReference type="EMBL" id="MBB5071581.1"/>
    </source>
</evidence>
<gene>
    <name evidence="2" type="ORF">BJ969_004669</name>
</gene>
<keyword evidence="1" id="KW-1133">Transmembrane helix</keyword>
<protein>
    <recommendedName>
        <fullName evidence="4">ATP synthase protein I</fullName>
    </recommendedName>
</protein>
<dbReference type="AlphaFoldDB" id="A0A840NKI7"/>
<feature type="transmembrane region" description="Helical" evidence="1">
    <location>
        <begin position="87"/>
        <end position="110"/>
    </location>
</feature>
<feature type="transmembrane region" description="Helical" evidence="1">
    <location>
        <begin position="32"/>
        <end position="50"/>
    </location>
</feature>
<keyword evidence="1" id="KW-0472">Membrane</keyword>
<sequence>MSETTEQPAEQAAENPHAATVRKLADAMLRTALWPGVATVLLGIVVSAVLVGATGAFGAVVGGAVAFGSSLLTIFLMRWTGGLHPMFVMAVALGGYVGKMLVLLIVMTLLGGVEAIHPMALALTMLATIMVWAGAEVVAFRNTKIPTIVTGQ</sequence>
<evidence type="ECO:0000256" key="1">
    <source>
        <dbReference type="SAM" id="Phobius"/>
    </source>
</evidence>